<evidence type="ECO:0000313" key="2">
    <source>
        <dbReference type="EMBL" id="MPN65131.1"/>
    </source>
</evidence>
<dbReference type="AlphaFoldDB" id="A0A645JNB8"/>
<protein>
    <submittedName>
        <fullName evidence="2">Uncharacterized protein</fullName>
    </submittedName>
</protein>
<dbReference type="EMBL" id="VSSQ01147044">
    <property type="protein sequence ID" value="MPN65131.1"/>
    <property type="molecule type" value="Genomic_DNA"/>
</dbReference>
<name>A0A645JNB8_9ZZZZ</name>
<evidence type="ECO:0000256" key="1">
    <source>
        <dbReference type="SAM" id="MobiDB-lite"/>
    </source>
</evidence>
<sequence>MPQTAVLNNQSALNQFNNTNAQLGLSGGSNQMFNNSQQLNNSQLLNNQFQLMPMLQNSRISGKVRVGSEETEIDATPRNP</sequence>
<reference evidence="2" key="1">
    <citation type="submission" date="2019-08" db="EMBL/GenBank/DDBJ databases">
        <authorList>
            <person name="Kucharzyk K."/>
            <person name="Murdoch R.W."/>
            <person name="Higgins S."/>
            <person name="Loffler F."/>
        </authorList>
    </citation>
    <scope>NUCLEOTIDE SEQUENCE</scope>
</reference>
<proteinExistence type="predicted"/>
<organism evidence="2">
    <name type="scientific">bioreactor metagenome</name>
    <dbReference type="NCBI Taxonomy" id="1076179"/>
    <lineage>
        <taxon>unclassified sequences</taxon>
        <taxon>metagenomes</taxon>
        <taxon>ecological metagenomes</taxon>
    </lineage>
</organism>
<comment type="caution">
    <text evidence="2">The sequence shown here is derived from an EMBL/GenBank/DDBJ whole genome shotgun (WGS) entry which is preliminary data.</text>
</comment>
<accession>A0A645JNB8</accession>
<feature type="region of interest" description="Disordered" evidence="1">
    <location>
        <begin position="60"/>
        <end position="80"/>
    </location>
</feature>
<gene>
    <name evidence="2" type="ORF">SDC9_212910</name>
</gene>